<dbReference type="EMBL" id="JBHTMU010000038">
    <property type="protein sequence ID" value="MFD1344083.1"/>
    <property type="molecule type" value="Genomic_DNA"/>
</dbReference>
<dbReference type="RefSeq" id="WP_386805585.1">
    <property type="nucleotide sequence ID" value="NZ_JBHTMU010000038.1"/>
</dbReference>
<evidence type="ECO:0000259" key="2">
    <source>
        <dbReference type="Pfam" id="PF07811"/>
    </source>
</evidence>
<dbReference type="Proteomes" id="UP001597135">
    <property type="component" value="Unassembled WGS sequence"/>
</dbReference>
<feature type="domain" description="TadE-like" evidence="2">
    <location>
        <begin position="18"/>
        <end position="60"/>
    </location>
</feature>
<sequence>MPCEYSSSWVCFPKDQTGNASVEFAIWFPLLFLKLLVVIDLSFSMIVSASLWHTSRDTARAIATHRITEGEAAEYFRNSLLLSHMPVDLQVNGTRTEVRIRASIDSTDAAITPILPRIMPSPIRARVAMLREPV</sequence>
<proteinExistence type="predicted"/>
<evidence type="ECO:0000313" key="3">
    <source>
        <dbReference type="EMBL" id="MFD1344083.1"/>
    </source>
</evidence>
<reference evidence="4" key="1">
    <citation type="journal article" date="2019" name="Int. J. Syst. Evol. Microbiol.">
        <title>The Global Catalogue of Microorganisms (GCM) 10K type strain sequencing project: providing services to taxonomists for standard genome sequencing and annotation.</title>
        <authorList>
            <consortium name="The Broad Institute Genomics Platform"/>
            <consortium name="The Broad Institute Genome Sequencing Center for Infectious Disease"/>
            <person name="Wu L."/>
            <person name="Ma J."/>
        </authorList>
    </citation>
    <scope>NUCLEOTIDE SEQUENCE [LARGE SCALE GENOMIC DNA]</scope>
    <source>
        <strain evidence="4">CCUG 62953</strain>
    </source>
</reference>
<organism evidence="3 4">
    <name type="scientific">Litorisediminicola beolgyonensis</name>
    <dbReference type="NCBI Taxonomy" id="1173614"/>
    <lineage>
        <taxon>Bacteria</taxon>
        <taxon>Pseudomonadati</taxon>
        <taxon>Pseudomonadota</taxon>
        <taxon>Alphaproteobacteria</taxon>
        <taxon>Rhodobacterales</taxon>
        <taxon>Paracoccaceae</taxon>
        <taxon>Litorisediminicola</taxon>
    </lineage>
</organism>
<keyword evidence="1" id="KW-1133">Transmembrane helix</keyword>
<evidence type="ECO:0000313" key="4">
    <source>
        <dbReference type="Proteomes" id="UP001597135"/>
    </source>
</evidence>
<keyword evidence="1" id="KW-0812">Transmembrane</keyword>
<keyword evidence="1" id="KW-0472">Membrane</keyword>
<name>A0ABW3ZM83_9RHOB</name>
<comment type="caution">
    <text evidence="3">The sequence shown here is derived from an EMBL/GenBank/DDBJ whole genome shotgun (WGS) entry which is preliminary data.</text>
</comment>
<evidence type="ECO:0000256" key="1">
    <source>
        <dbReference type="SAM" id="Phobius"/>
    </source>
</evidence>
<protein>
    <submittedName>
        <fullName evidence="3">TadE/TadG family type IV pilus assembly protein</fullName>
    </submittedName>
</protein>
<gene>
    <name evidence="3" type="ORF">ACFQ4E_16755</name>
</gene>
<feature type="transmembrane region" description="Helical" evidence="1">
    <location>
        <begin position="24"/>
        <end position="52"/>
    </location>
</feature>
<dbReference type="InterPro" id="IPR012495">
    <property type="entry name" value="TadE-like_dom"/>
</dbReference>
<dbReference type="Pfam" id="PF07811">
    <property type="entry name" value="TadE"/>
    <property type="match status" value="1"/>
</dbReference>
<keyword evidence="4" id="KW-1185">Reference proteome</keyword>
<accession>A0ABW3ZM83</accession>